<dbReference type="Gene3D" id="3.40.50.1110">
    <property type="entry name" value="SGNH hydrolase"/>
    <property type="match status" value="1"/>
</dbReference>
<protein>
    <submittedName>
        <fullName evidence="3">SGNH-hydro domain-containing protein</fullName>
    </submittedName>
</protein>
<proteinExistence type="predicted"/>
<organism evidence="3 4">
    <name type="scientific">Mycena chlorophos</name>
    <name type="common">Agaric fungus</name>
    <name type="synonym">Agaricus chlorophos</name>
    <dbReference type="NCBI Taxonomy" id="658473"/>
    <lineage>
        <taxon>Eukaryota</taxon>
        <taxon>Fungi</taxon>
        <taxon>Dikarya</taxon>
        <taxon>Basidiomycota</taxon>
        <taxon>Agaricomycotina</taxon>
        <taxon>Agaricomycetes</taxon>
        <taxon>Agaricomycetidae</taxon>
        <taxon>Agaricales</taxon>
        <taxon>Marasmiineae</taxon>
        <taxon>Mycenaceae</taxon>
        <taxon>Mycena</taxon>
    </lineage>
</organism>
<feature type="signal peptide" evidence="1">
    <location>
        <begin position="1"/>
        <end position="21"/>
    </location>
</feature>
<name>A0A8H6WIH1_MYCCL</name>
<evidence type="ECO:0000256" key="1">
    <source>
        <dbReference type="SAM" id="SignalP"/>
    </source>
</evidence>
<dbReference type="SUPFAM" id="SSF52266">
    <property type="entry name" value="SGNH hydrolase"/>
    <property type="match status" value="1"/>
</dbReference>
<dbReference type="InterPro" id="IPR013830">
    <property type="entry name" value="SGNH_hydro"/>
</dbReference>
<dbReference type="PANTHER" id="PTHR37834">
    <property type="entry name" value="GDSL-LIKE LIPASE/ACYLHYDROLASE DOMAIN PROTEIN (AFU_ORTHOLOGUE AFUA_2G00620)"/>
    <property type="match status" value="1"/>
</dbReference>
<dbReference type="Proteomes" id="UP000613580">
    <property type="component" value="Unassembled WGS sequence"/>
</dbReference>
<keyword evidence="1" id="KW-0732">Signal</keyword>
<dbReference type="EMBL" id="JACAZE010000006">
    <property type="protein sequence ID" value="KAF7313494.1"/>
    <property type="molecule type" value="Genomic_DNA"/>
</dbReference>
<dbReference type="OrthoDB" id="426133at2759"/>
<evidence type="ECO:0000259" key="2">
    <source>
        <dbReference type="Pfam" id="PF13472"/>
    </source>
</evidence>
<dbReference type="InterPro" id="IPR036514">
    <property type="entry name" value="SGNH_hydro_sf"/>
</dbReference>
<comment type="caution">
    <text evidence="3">The sequence shown here is derived from an EMBL/GenBank/DDBJ whole genome shotgun (WGS) entry which is preliminary data.</text>
</comment>
<dbReference type="InterPro" id="IPR052762">
    <property type="entry name" value="PCW_deacetylase/CE"/>
</dbReference>
<evidence type="ECO:0000313" key="3">
    <source>
        <dbReference type="EMBL" id="KAF7313494.1"/>
    </source>
</evidence>
<gene>
    <name evidence="3" type="ORF">HMN09_00505300</name>
</gene>
<evidence type="ECO:0000313" key="4">
    <source>
        <dbReference type="Proteomes" id="UP000613580"/>
    </source>
</evidence>
<feature type="chain" id="PRO_5034748938" evidence="1">
    <location>
        <begin position="22"/>
        <end position="369"/>
    </location>
</feature>
<reference evidence="3" key="1">
    <citation type="submission" date="2020-05" db="EMBL/GenBank/DDBJ databases">
        <title>Mycena genomes resolve the evolution of fungal bioluminescence.</title>
        <authorList>
            <person name="Tsai I.J."/>
        </authorList>
    </citation>
    <scope>NUCLEOTIDE SEQUENCE</scope>
    <source>
        <strain evidence="3">110903Hualien_Pintung</strain>
    </source>
</reference>
<keyword evidence="4" id="KW-1185">Reference proteome</keyword>
<feature type="domain" description="SGNH hydrolase-type esterase" evidence="2">
    <location>
        <begin position="152"/>
        <end position="344"/>
    </location>
</feature>
<dbReference type="PANTHER" id="PTHR37834:SF2">
    <property type="entry name" value="ESTERASE, SGNH HYDROLASE-TYPE"/>
    <property type="match status" value="1"/>
</dbReference>
<sequence length="369" mass="41389">MLSLAWAFALFSSTAFMSTRALNIQNDDPLIYYHGRWDHSPGTWWASSGFKINVRNLRSLALNLGNHTTQPLASAGVSFAYGAFNTVNVSAGVNAIPLDELGLEDDAHSEATTVVRINVEGWQNNRINLESIVLNEDAELLPYVPSDLVFQFIGDSLSAGQYLPEGVDQAWPFLVGESYKAEHRINAQPGAALTDILSYGNVHGVSYEYFRTEDTGYYYTTDHNYTTPWDFARDVPAATHLVIHIGANDASQNVTDAEFVQVYTDFIARLRTIYPVQPIFVFTPWGWPNPTGPNSYYYQGQYQIIVDNQHAKGDRNVFLVNTTGWVSYEDVFPDNQHPTVSGHQKIAHEFQAWLENWGLKPRASWPTPA</sequence>
<accession>A0A8H6WIH1</accession>
<dbReference type="Pfam" id="PF13472">
    <property type="entry name" value="Lipase_GDSL_2"/>
    <property type="match status" value="1"/>
</dbReference>
<dbReference type="AlphaFoldDB" id="A0A8H6WIH1"/>